<dbReference type="SMART" id="SM00717">
    <property type="entry name" value="SANT"/>
    <property type="match status" value="2"/>
</dbReference>
<feature type="compositionally biased region" description="Basic and acidic residues" evidence="4">
    <location>
        <begin position="1177"/>
        <end position="1192"/>
    </location>
</feature>
<dbReference type="PROSITE" id="PS51294">
    <property type="entry name" value="HTH_MYB"/>
    <property type="match status" value="1"/>
</dbReference>
<proteinExistence type="predicted"/>
<feature type="region of interest" description="Disordered" evidence="4">
    <location>
        <begin position="960"/>
        <end position="1212"/>
    </location>
</feature>
<evidence type="ECO:0000259" key="5">
    <source>
        <dbReference type="PROSITE" id="PS50090"/>
    </source>
</evidence>
<feature type="compositionally biased region" description="Basic and acidic residues" evidence="4">
    <location>
        <begin position="437"/>
        <end position="446"/>
    </location>
</feature>
<feature type="compositionally biased region" description="Basic residues" evidence="4">
    <location>
        <begin position="1053"/>
        <end position="1066"/>
    </location>
</feature>
<keyword evidence="3" id="KW-0539">Nucleus</keyword>
<evidence type="ECO:0000256" key="3">
    <source>
        <dbReference type="ARBA" id="ARBA00023242"/>
    </source>
</evidence>
<feature type="compositionally biased region" description="Basic and acidic residues" evidence="4">
    <location>
        <begin position="284"/>
        <end position="304"/>
    </location>
</feature>
<gene>
    <name evidence="7" type="ORF">EAE97_009623</name>
</gene>
<feature type="domain" description="Myb-like" evidence="5">
    <location>
        <begin position="670"/>
        <end position="719"/>
    </location>
</feature>
<dbReference type="SUPFAM" id="SSF46689">
    <property type="entry name" value="Homeodomain-like"/>
    <property type="match status" value="1"/>
</dbReference>
<accession>A0A9P5LX70</accession>
<comment type="subcellular location">
    <subcellularLocation>
        <location evidence="1">Nucleus</location>
    </subcellularLocation>
</comment>
<comment type="caution">
    <text evidence="7">The sequence shown here is derived from an EMBL/GenBank/DDBJ whole genome shotgun (WGS) entry which is preliminary data.</text>
</comment>
<keyword evidence="2" id="KW-0238">DNA-binding</keyword>
<feature type="compositionally biased region" description="Basic and acidic residues" evidence="4">
    <location>
        <begin position="1141"/>
        <end position="1151"/>
    </location>
</feature>
<feature type="region of interest" description="Disordered" evidence="4">
    <location>
        <begin position="1234"/>
        <end position="1253"/>
    </location>
</feature>
<evidence type="ECO:0000256" key="1">
    <source>
        <dbReference type="ARBA" id="ARBA00004123"/>
    </source>
</evidence>
<dbReference type="AlphaFoldDB" id="A0A9P5LX70"/>
<dbReference type="PROSITE" id="PS50090">
    <property type="entry name" value="MYB_LIKE"/>
    <property type="match status" value="2"/>
</dbReference>
<protein>
    <recommendedName>
        <fullName evidence="9">Myb-like domain-containing protein</fullName>
    </recommendedName>
</protein>
<feature type="compositionally biased region" description="Polar residues" evidence="4">
    <location>
        <begin position="1111"/>
        <end position="1124"/>
    </location>
</feature>
<reference evidence="7 8" key="1">
    <citation type="journal article" date="2020" name="Genome Biol. Evol.">
        <title>Comparative genomics of Sclerotiniaceae.</title>
        <authorList>
            <person name="Valero Jimenez C.A."/>
            <person name="Steentjes M."/>
            <person name="Scholten O.E."/>
            <person name="Van Kan J.A.L."/>
        </authorList>
    </citation>
    <scope>NUCLEOTIDE SEQUENCE [LARGE SCALE GENOMIC DNA]</scope>
    <source>
        <strain evidence="7 8">MUCL 94</strain>
    </source>
</reference>
<feature type="compositionally biased region" description="Acidic residues" evidence="4">
    <location>
        <begin position="516"/>
        <end position="527"/>
    </location>
</feature>
<feature type="compositionally biased region" description="Polar residues" evidence="4">
    <location>
        <begin position="111"/>
        <end position="120"/>
    </location>
</feature>
<evidence type="ECO:0000313" key="7">
    <source>
        <dbReference type="EMBL" id="KAF7928781.1"/>
    </source>
</evidence>
<feature type="compositionally biased region" description="Basic residues" evidence="4">
    <location>
        <begin position="69"/>
        <end position="82"/>
    </location>
</feature>
<dbReference type="InterPro" id="IPR009057">
    <property type="entry name" value="Homeodomain-like_sf"/>
</dbReference>
<dbReference type="InterPro" id="IPR001005">
    <property type="entry name" value="SANT/Myb"/>
</dbReference>
<evidence type="ECO:0000256" key="2">
    <source>
        <dbReference type="ARBA" id="ARBA00023125"/>
    </source>
</evidence>
<dbReference type="RefSeq" id="XP_038728844.1">
    <property type="nucleotide sequence ID" value="XM_038880138.1"/>
</dbReference>
<feature type="domain" description="Myb-like" evidence="5">
    <location>
        <begin position="721"/>
        <end position="799"/>
    </location>
</feature>
<feature type="region of interest" description="Disordered" evidence="4">
    <location>
        <begin position="402"/>
        <end position="608"/>
    </location>
</feature>
<feature type="compositionally biased region" description="Basic and acidic residues" evidence="4">
    <location>
        <begin position="192"/>
        <end position="205"/>
    </location>
</feature>
<feature type="compositionally biased region" description="Basic residues" evidence="4">
    <location>
        <begin position="234"/>
        <end position="245"/>
    </location>
</feature>
<dbReference type="InterPro" id="IPR051651">
    <property type="entry name" value="DMTF1_DNA-bind_reg"/>
</dbReference>
<feature type="region of interest" description="Disordered" evidence="4">
    <location>
        <begin position="1"/>
        <end position="30"/>
    </location>
</feature>
<dbReference type="CDD" id="cd00167">
    <property type="entry name" value="SANT"/>
    <property type="match status" value="1"/>
</dbReference>
<dbReference type="Proteomes" id="UP000710849">
    <property type="component" value="Unassembled WGS sequence"/>
</dbReference>
<dbReference type="GeneID" id="62153211"/>
<feature type="compositionally biased region" description="Acidic residues" evidence="4">
    <location>
        <begin position="1036"/>
        <end position="1049"/>
    </location>
</feature>
<feature type="compositionally biased region" description="Basic and acidic residues" evidence="4">
    <location>
        <begin position="263"/>
        <end position="276"/>
    </location>
</feature>
<dbReference type="GO" id="GO:0003700">
    <property type="term" value="F:DNA-binding transcription factor activity"/>
    <property type="evidence" value="ECO:0007669"/>
    <property type="project" value="TreeGrafter"/>
</dbReference>
<feature type="region of interest" description="Disordered" evidence="4">
    <location>
        <begin position="42"/>
        <end position="390"/>
    </location>
</feature>
<feature type="compositionally biased region" description="Polar residues" evidence="4">
    <location>
        <begin position="454"/>
        <end position="466"/>
    </location>
</feature>
<dbReference type="GO" id="GO:0005634">
    <property type="term" value="C:nucleus"/>
    <property type="evidence" value="ECO:0007669"/>
    <property type="project" value="UniProtKB-SubCell"/>
</dbReference>
<dbReference type="PANTHER" id="PTHR46380:SF2">
    <property type="entry name" value="CYCLIN-D-BINDING MYB-LIKE TRANSCRIPTION FACTOR 1"/>
    <property type="match status" value="1"/>
</dbReference>
<organism evidence="7 8">
    <name type="scientific">Botrytis byssoidea</name>
    <dbReference type="NCBI Taxonomy" id="139641"/>
    <lineage>
        <taxon>Eukaryota</taxon>
        <taxon>Fungi</taxon>
        <taxon>Dikarya</taxon>
        <taxon>Ascomycota</taxon>
        <taxon>Pezizomycotina</taxon>
        <taxon>Leotiomycetes</taxon>
        <taxon>Helotiales</taxon>
        <taxon>Sclerotiniaceae</taxon>
        <taxon>Botrytis</taxon>
    </lineage>
</organism>
<feature type="domain" description="HTH myb-type" evidence="6">
    <location>
        <begin position="675"/>
        <end position="723"/>
    </location>
</feature>
<name>A0A9P5LX70_9HELO</name>
<dbReference type="InterPro" id="IPR017930">
    <property type="entry name" value="Myb_dom"/>
</dbReference>
<dbReference type="Pfam" id="PF13921">
    <property type="entry name" value="Myb_DNA-bind_6"/>
    <property type="match status" value="1"/>
</dbReference>
<evidence type="ECO:0000313" key="8">
    <source>
        <dbReference type="Proteomes" id="UP000710849"/>
    </source>
</evidence>
<evidence type="ECO:0000259" key="6">
    <source>
        <dbReference type="PROSITE" id="PS51294"/>
    </source>
</evidence>
<dbReference type="GO" id="GO:0000976">
    <property type="term" value="F:transcription cis-regulatory region binding"/>
    <property type="evidence" value="ECO:0007669"/>
    <property type="project" value="TreeGrafter"/>
</dbReference>
<dbReference type="Gene3D" id="1.10.10.60">
    <property type="entry name" value="Homeodomain-like"/>
    <property type="match status" value="2"/>
</dbReference>
<dbReference type="PANTHER" id="PTHR46380">
    <property type="entry name" value="CYCLIN-D-BINDING MYB-LIKE TRANSCRIPTION FACTOR 1"/>
    <property type="match status" value="1"/>
</dbReference>
<sequence>MLSWAKGLFSSQLEPENLEEDPISDQTDKIIQESETTQSLLNRDLIMVNSREPASDQFGSIDDHLGTSTKKHKKDKKKKNKNKNMGGSASVLQREYQIAGIQVSPEDVGSSERNPTTSPRRLSELSAKKEKRRRQKSNQNAFIGDANRQEASLEAYPSGQVDRPELDTEELTELGNTKRPKSQQKRKHRKSHQEESQITYEDHVPNEPVDTAQLEDTEHQEPEVEVTTTDSTSKKKSRRKNHRSSTSHSAPPSEEEISQQTETKAEEDLTHANEKLKTKKKSKLEKTIASDVAQGKEEARERNRFPILINKVPLEDALNSHFGDESYLVKSNTSKRDQSQENIEENGTQVLDKKSHTSDKSIPSNSKAKKSVAKPQTPKVNRTEAGDANSAALLNQFISAGKNRRLESEPAVPSAKALGKRPAVDEQVETQSKKRKQIDPDPRNGDIRSMFSDDAQNGGSNVTTSKPKQKTRRPASNIGVFISSPAVRTSRSGNEEMAGWTASDRRSASAGNAQDSSDDSSEYEEQSVDTSTTRRKRYLPVDEPSLVAMETPKLGKKPKQKQATSEKSTNKKSAKVKKDPSSGAKPKRSRSQSVTRPRDGNGRLNEDETRRIADAVELYRVDNDLEQHALNTIIQNNALIDGKKFWDFMTEEVPDVAKRNLQSWCRRNFHNYAARGVWTPEQDEELMELFKTMPKKWSLIGAQLNRLPDDCRDRWRNYLSVTNLELGPWKLEEEHQLKDAVKKCIDLVREDRRREGLLTPEEENDDTYHEHDISWMKVSELMDLSRSHLQCYRKWKSIKNREQATTDDLVAERIVISNSWKNLKNYQEATKTLAGEKLQFLKAIRDSKAGAESKIDWRAIDEKLDRNHDAMEMRICLRGLVHNITTHANKTLQENVQLLIEAYEQSAPHEPEGYVDLPFESTGLKKRTRRSKTSALFENNPELYDVGGNGSKAKMRHRMLKTDESQGDHNSAGSQESERFNDSVQVPDSTKKSQRAAPVKKPIKSFALSTERVADSDVENDNDDGVPTSAQKPRSEDEDDDEDEDEDEDVQKQRSKTKQATHKKKSQLAARIQKFEGSSEDEPEHQPESDSNSDSEDVEMADAQYDLNDRYPSNETSQSTQFHLGSSGSNGNKKNKQSISRKPDMPLDDSVHNYPPVDFDEDSVMQDPDELQVPATPEHELQEGYSELREESADLDESGQVYPNGQGDAESDAESIMDDMSDIPAKIIKKRAPGINGEGGVYFGRESSVDLDQ</sequence>
<evidence type="ECO:0008006" key="9">
    <source>
        <dbReference type="Google" id="ProtNLM"/>
    </source>
</evidence>
<feature type="compositionally biased region" description="Acidic residues" evidence="4">
    <location>
        <begin position="1091"/>
        <end position="1100"/>
    </location>
</feature>
<keyword evidence="8" id="KW-1185">Reference proteome</keyword>
<feature type="compositionally biased region" description="Basic residues" evidence="4">
    <location>
        <begin position="178"/>
        <end position="191"/>
    </location>
</feature>
<evidence type="ECO:0000256" key="4">
    <source>
        <dbReference type="SAM" id="MobiDB-lite"/>
    </source>
</evidence>
<feature type="compositionally biased region" description="Basic and acidic residues" evidence="4">
    <location>
        <begin position="596"/>
        <end position="608"/>
    </location>
</feature>
<dbReference type="EMBL" id="RCSW01000023">
    <property type="protein sequence ID" value="KAF7928781.1"/>
    <property type="molecule type" value="Genomic_DNA"/>
</dbReference>
<feature type="compositionally biased region" description="Acidic residues" evidence="4">
    <location>
        <begin position="1158"/>
        <end position="1170"/>
    </location>
</feature>